<evidence type="ECO:0000313" key="8">
    <source>
        <dbReference type="EMBL" id="VDK58306.1"/>
    </source>
</evidence>
<reference evidence="8 9" key="2">
    <citation type="submission" date="2018-11" db="EMBL/GenBank/DDBJ databases">
        <authorList>
            <consortium name="Pathogen Informatics"/>
        </authorList>
    </citation>
    <scope>NUCLEOTIDE SEQUENCE [LARGE SCALE GENOMIC DNA]</scope>
</reference>
<dbReference type="Pfam" id="PF04427">
    <property type="entry name" value="Brix"/>
    <property type="match status" value="1"/>
</dbReference>
<keyword evidence="4 6" id="KW-0539">Nucleus</keyword>
<dbReference type="GO" id="GO:0000463">
    <property type="term" value="P:maturation of LSU-rRNA from tricistronic rRNA transcript (SSU-rRNA, 5.8S rRNA, LSU-rRNA)"/>
    <property type="evidence" value="ECO:0007669"/>
    <property type="project" value="TreeGrafter"/>
</dbReference>
<dbReference type="PANTHER" id="PTHR12728">
    <property type="entry name" value="BRIX DOMAIN CONTAINING PROTEIN"/>
    <property type="match status" value="1"/>
</dbReference>
<dbReference type="GO" id="GO:0005730">
    <property type="term" value="C:nucleolus"/>
    <property type="evidence" value="ECO:0007669"/>
    <property type="project" value="UniProtKB-SubCell"/>
</dbReference>
<dbReference type="SMART" id="SM00879">
    <property type="entry name" value="Brix"/>
    <property type="match status" value="1"/>
</dbReference>
<feature type="domain" description="Brix" evidence="7">
    <location>
        <begin position="42"/>
        <end position="245"/>
    </location>
</feature>
<proteinExistence type="inferred from homology"/>
<dbReference type="PROSITE" id="PS50833">
    <property type="entry name" value="BRIX"/>
    <property type="match status" value="1"/>
</dbReference>
<dbReference type="InterPro" id="IPR039770">
    <property type="entry name" value="Rpf2"/>
</dbReference>
<organism evidence="10">
    <name type="scientific">Anisakis simplex</name>
    <name type="common">Herring worm</name>
    <dbReference type="NCBI Taxonomy" id="6269"/>
    <lineage>
        <taxon>Eukaryota</taxon>
        <taxon>Metazoa</taxon>
        <taxon>Ecdysozoa</taxon>
        <taxon>Nematoda</taxon>
        <taxon>Chromadorea</taxon>
        <taxon>Rhabditida</taxon>
        <taxon>Spirurina</taxon>
        <taxon>Ascaridomorpha</taxon>
        <taxon>Ascaridoidea</taxon>
        <taxon>Anisakidae</taxon>
        <taxon>Anisakis</taxon>
        <taxon>Anisakis simplex complex</taxon>
    </lineage>
</organism>
<dbReference type="WBParaSite" id="ASIM_0001722401-mRNA-1">
    <property type="protein sequence ID" value="ASIM_0001722401-mRNA-1"/>
    <property type="gene ID" value="ASIM_0001722401"/>
</dbReference>
<dbReference type="OrthoDB" id="407658at2759"/>
<name>A0A0M3K8D3_ANISI</name>
<reference evidence="10" key="1">
    <citation type="submission" date="2017-02" db="UniProtKB">
        <authorList>
            <consortium name="WormBaseParasite"/>
        </authorList>
    </citation>
    <scope>IDENTIFICATION</scope>
</reference>
<evidence type="ECO:0000259" key="7">
    <source>
        <dbReference type="PROSITE" id="PS50833"/>
    </source>
</evidence>
<gene>
    <name evidence="8" type="ORF">ASIM_LOCUS16631</name>
</gene>
<comment type="subcellular location">
    <subcellularLocation>
        <location evidence="1 6">Nucleus</location>
        <location evidence="1 6">Nucleolus</location>
    </subcellularLocation>
</comment>
<dbReference type="EMBL" id="UYRR01033261">
    <property type="protein sequence ID" value="VDK58306.1"/>
    <property type="molecule type" value="Genomic_DNA"/>
</dbReference>
<keyword evidence="9" id="KW-1185">Reference proteome</keyword>
<dbReference type="AlphaFoldDB" id="A0A0M3K8D3"/>
<evidence type="ECO:0000313" key="10">
    <source>
        <dbReference type="WBParaSite" id="ASIM_0001722401-mRNA-1"/>
    </source>
</evidence>
<dbReference type="Proteomes" id="UP000267096">
    <property type="component" value="Unassembled WGS sequence"/>
</dbReference>
<dbReference type="PANTHER" id="PTHR12728:SF0">
    <property type="entry name" value="RIBOSOME PRODUCTION FACTOR 2 HOMOLOG"/>
    <property type="match status" value="1"/>
</dbReference>
<protein>
    <recommendedName>
        <fullName evidence="3 6">Ribosome production factor 2 homolog</fullName>
    </recommendedName>
    <alternativeName>
        <fullName evidence="5 6">Ribosome biogenesis protein RPF2 homolog</fullName>
    </alternativeName>
</protein>
<sequence length="268" mass="31136">MSPMRSVQVFKRRSVVLFRRTKTHRGRRILEERSPKLVENDKNALIVRGGKTNEIVTNTLAELFALKKPLAKQMKRRNPFHPFEDDTPIEKFSSKFDSSLFVFGSNSKKHPNSILFGRMYDYHVLDMAELRVENLVRGSEFKTAKAMFGTKPCLILQGTEFETDEKMKRIGNLLVDWFRGPTVEKIRLQGLEMVISITVVKEKLLLRTYRVCLKKSATLLPRIELIEMGPRIDFSVQRTKLASDDLFKTALKQPKQLQVISYSYFNIF</sequence>
<dbReference type="InterPro" id="IPR007109">
    <property type="entry name" value="Brix"/>
</dbReference>
<accession>A0A0M3K8D3</accession>
<comment type="similarity">
    <text evidence="2 6">Belongs to the RPF2 family.</text>
</comment>
<evidence type="ECO:0000256" key="1">
    <source>
        <dbReference type="ARBA" id="ARBA00004604"/>
    </source>
</evidence>
<dbReference type="GO" id="GO:0000027">
    <property type="term" value="P:ribosomal large subunit assembly"/>
    <property type="evidence" value="ECO:0007669"/>
    <property type="project" value="InterPro"/>
</dbReference>
<evidence type="ECO:0000256" key="5">
    <source>
        <dbReference type="ARBA" id="ARBA00030889"/>
    </source>
</evidence>
<evidence type="ECO:0000256" key="6">
    <source>
        <dbReference type="RuleBase" id="RU367086"/>
    </source>
</evidence>
<dbReference type="GO" id="GO:0019843">
    <property type="term" value="F:rRNA binding"/>
    <property type="evidence" value="ECO:0007669"/>
    <property type="project" value="UniProtKB-UniRule"/>
</dbReference>
<evidence type="ECO:0000256" key="2">
    <source>
        <dbReference type="ARBA" id="ARBA00010782"/>
    </source>
</evidence>
<evidence type="ECO:0000256" key="4">
    <source>
        <dbReference type="ARBA" id="ARBA00023242"/>
    </source>
</evidence>
<evidence type="ECO:0000313" key="9">
    <source>
        <dbReference type="Proteomes" id="UP000267096"/>
    </source>
</evidence>
<evidence type="ECO:0000256" key="3">
    <source>
        <dbReference type="ARBA" id="ARBA00020387"/>
    </source>
</evidence>